<organism evidence="1 2">
    <name type="scientific">Achromobacter anxifer</name>
    <dbReference type="NCBI Taxonomy" id="1287737"/>
    <lineage>
        <taxon>Bacteria</taxon>
        <taxon>Pseudomonadati</taxon>
        <taxon>Pseudomonadota</taxon>
        <taxon>Betaproteobacteria</taxon>
        <taxon>Burkholderiales</taxon>
        <taxon>Alcaligenaceae</taxon>
        <taxon>Achromobacter</taxon>
    </lineage>
</organism>
<evidence type="ECO:0008006" key="3">
    <source>
        <dbReference type="Google" id="ProtNLM"/>
    </source>
</evidence>
<evidence type="ECO:0000313" key="2">
    <source>
        <dbReference type="Proteomes" id="UP000494117"/>
    </source>
</evidence>
<dbReference type="Gene3D" id="3.40.50.2020">
    <property type="match status" value="1"/>
</dbReference>
<dbReference type="EMBL" id="CADILG010000014">
    <property type="protein sequence ID" value="CAB3863773.1"/>
    <property type="molecule type" value="Genomic_DNA"/>
</dbReference>
<dbReference type="CDD" id="cd06223">
    <property type="entry name" value="PRTases_typeI"/>
    <property type="match status" value="1"/>
</dbReference>
<reference evidence="1 2" key="1">
    <citation type="submission" date="2020-04" db="EMBL/GenBank/DDBJ databases">
        <authorList>
            <person name="De Canck E."/>
        </authorList>
    </citation>
    <scope>NUCLEOTIDE SEQUENCE [LARGE SCALE GENOMIC DNA]</scope>
    <source>
        <strain evidence="1 2">LMG 26858</strain>
    </source>
</reference>
<evidence type="ECO:0000313" key="1">
    <source>
        <dbReference type="EMBL" id="CAB3863773.1"/>
    </source>
</evidence>
<dbReference type="AlphaFoldDB" id="A0A6S7DXZ2"/>
<protein>
    <recommendedName>
        <fullName evidence="3">Phosphoribosyltransferase domain-containing protein</fullName>
    </recommendedName>
</protein>
<name>A0A6S7DXZ2_9BURK</name>
<dbReference type="Proteomes" id="UP000494117">
    <property type="component" value="Unassembled WGS sequence"/>
</dbReference>
<dbReference type="SUPFAM" id="SSF53271">
    <property type="entry name" value="PRTase-like"/>
    <property type="match status" value="1"/>
</dbReference>
<keyword evidence="2" id="KW-1185">Reference proteome</keyword>
<proteinExistence type="predicted"/>
<gene>
    <name evidence="1" type="ORF">LMG26858_02360</name>
</gene>
<accession>A0A6S7DXZ2</accession>
<sequence length="247" mass="27556">MKVSFGTIGPLRISRKLARPHNRCYRFTEQVTVWNQNFPFISVPGDMHGAQRIRDMGLIHPTRALTEYHSYWIYTDSGEKMKNPAFDEACGRILDLKDPASKKHRLAVQEMTKLVSRALNTLPYSLIPVPLHIAVVPSSTRGRWSEGLCSITAAICAEQPKRLIPVPQALLRTQTIDKLARGGNRSIEVHLGSIAPAPRYEGYFEKKAVLLLDDVTTTGNSLRACGMLLQQHGADLIYPLALGRTTL</sequence>
<dbReference type="InterPro" id="IPR000836">
    <property type="entry name" value="PRTase_dom"/>
</dbReference>
<dbReference type="InterPro" id="IPR029057">
    <property type="entry name" value="PRTase-like"/>
</dbReference>